<dbReference type="PROSITE" id="PS51477">
    <property type="entry name" value="PAH"/>
    <property type="match status" value="1"/>
</dbReference>
<gene>
    <name evidence="6" type="ORF">PVAP13_6KG159118</name>
    <name evidence="5" type="ORF">PVAP13_6KG195818</name>
</gene>
<evidence type="ECO:0000313" key="5">
    <source>
        <dbReference type="EMBL" id="KAG2582562.1"/>
    </source>
</evidence>
<comment type="caution">
    <text evidence="6">The sequence shown here is derived from an EMBL/GenBank/DDBJ whole genome shotgun (WGS) entry which is preliminary data.</text>
</comment>
<dbReference type="SUPFAM" id="SSF47762">
    <property type="entry name" value="PAH2 domain"/>
    <property type="match status" value="1"/>
</dbReference>
<dbReference type="EMBL" id="CM029047">
    <property type="protein sequence ID" value="KAG2582568.1"/>
    <property type="molecule type" value="Genomic_DNA"/>
</dbReference>
<keyword evidence="7" id="KW-1185">Reference proteome</keyword>
<dbReference type="AlphaFoldDB" id="A0A8T0RBS0"/>
<dbReference type="Proteomes" id="UP000823388">
    <property type="component" value="Chromosome 6K"/>
</dbReference>
<feature type="compositionally biased region" description="Pro residues" evidence="4">
    <location>
        <begin position="29"/>
        <end position="38"/>
    </location>
</feature>
<name>A0A8T0RBS0_PANVG</name>
<sequence>MGYTGGVKREREEDEDGSAMAAAAQRRGVPPPAPPTADGPPVLLPIEDSIRFVLAVKREFANEPVKNLEFHAVMHCFRLGIFGVDAVVSRMQPLFQGHPNLIRDFNAFLPRGYVLRDNQQCL</sequence>
<dbReference type="Pfam" id="PF02671">
    <property type="entry name" value="PAH"/>
    <property type="match status" value="1"/>
</dbReference>
<dbReference type="GO" id="GO:0000122">
    <property type="term" value="P:negative regulation of transcription by RNA polymerase II"/>
    <property type="evidence" value="ECO:0007669"/>
    <property type="project" value="TreeGrafter"/>
</dbReference>
<protein>
    <submittedName>
        <fullName evidence="6">Uncharacterized protein</fullName>
    </submittedName>
</protein>
<evidence type="ECO:0000313" key="6">
    <source>
        <dbReference type="EMBL" id="KAG2582568.1"/>
    </source>
</evidence>
<dbReference type="PANTHER" id="PTHR12346:SF50">
    <property type="entry name" value="HISTONE DEACETYLASE INTERACTING DOMAIN-CONTAINING PROTEIN"/>
    <property type="match status" value="1"/>
</dbReference>
<proteinExistence type="predicted"/>
<dbReference type="GO" id="GO:0000118">
    <property type="term" value="C:histone deacetylase complex"/>
    <property type="evidence" value="ECO:0007669"/>
    <property type="project" value="TreeGrafter"/>
</dbReference>
<dbReference type="InterPro" id="IPR003822">
    <property type="entry name" value="PAH"/>
</dbReference>
<keyword evidence="2 3" id="KW-0539">Nucleus</keyword>
<dbReference type="GO" id="GO:0003714">
    <property type="term" value="F:transcription corepressor activity"/>
    <property type="evidence" value="ECO:0007669"/>
    <property type="project" value="InterPro"/>
</dbReference>
<reference evidence="6" key="1">
    <citation type="submission" date="2020-05" db="EMBL/GenBank/DDBJ databases">
        <title>WGS assembly of Panicum virgatum.</title>
        <authorList>
            <person name="Lovell J.T."/>
            <person name="Jenkins J."/>
            <person name="Shu S."/>
            <person name="Juenger T.E."/>
            <person name="Schmutz J."/>
        </authorList>
    </citation>
    <scope>NUCLEOTIDE SEQUENCE</scope>
    <source>
        <strain evidence="6">AP13</strain>
    </source>
</reference>
<dbReference type="EMBL" id="CM029047">
    <property type="protein sequence ID" value="KAG2582562.1"/>
    <property type="molecule type" value="Genomic_DNA"/>
</dbReference>
<dbReference type="InterPro" id="IPR039774">
    <property type="entry name" value="Sin3-like"/>
</dbReference>
<evidence type="ECO:0000256" key="1">
    <source>
        <dbReference type="ARBA" id="ARBA00004123"/>
    </source>
</evidence>
<dbReference type="PANTHER" id="PTHR12346">
    <property type="entry name" value="SIN3B-RELATED"/>
    <property type="match status" value="1"/>
</dbReference>
<comment type="subcellular location">
    <subcellularLocation>
        <location evidence="1 3">Nucleus</location>
    </subcellularLocation>
</comment>
<dbReference type="GO" id="GO:0000785">
    <property type="term" value="C:chromatin"/>
    <property type="evidence" value="ECO:0007669"/>
    <property type="project" value="TreeGrafter"/>
</dbReference>
<evidence type="ECO:0000256" key="2">
    <source>
        <dbReference type="ARBA" id="ARBA00023242"/>
    </source>
</evidence>
<accession>A0A8T0RBS0</accession>
<evidence type="ECO:0000256" key="3">
    <source>
        <dbReference type="PROSITE-ProRule" id="PRU00810"/>
    </source>
</evidence>
<feature type="region of interest" description="Disordered" evidence="4">
    <location>
        <begin position="1"/>
        <end position="41"/>
    </location>
</feature>
<organism evidence="6 7">
    <name type="scientific">Panicum virgatum</name>
    <name type="common">Blackwell switchgrass</name>
    <dbReference type="NCBI Taxonomy" id="38727"/>
    <lineage>
        <taxon>Eukaryota</taxon>
        <taxon>Viridiplantae</taxon>
        <taxon>Streptophyta</taxon>
        <taxon>Embryophyta</taxon>
        <taxon>Tracheophyta</taxon>
        <taxon>Spermatophyta</taxon>
        <taxon>Magnoliopsida</taxon>
        <taxon>Liliopsida</taxon>
        <taxon>Poales</taxon>
        <taxon>Poaceae</taxon>
        <taxon>PACMAD clade</taxon>
        <taxon>Panicoideae</taxon>
        <taxon>Panicodae</taxon>
        <taxon>Paniceae</taxon>
        <taxon>Panicinae</taxon>
        <taxon>Panicum</taxon>
        <taxon>Panicum sect. Hiantes</taxon>
    </lineage>
</organism>
<dbReference type="Gene3D" id="1.20.1160.11">
    <property type="entry name" value="Paired amphipathic helix"/>
    <property type="match status" value="1"/>
</dbReference>
<dbReference type="InterPro" id="IPR036600">
    <property type="entry name" value="PAH_sf"/>
</dbReference>
<evidence type="ECO:0000313" key="7">
    <source>
        <dbReference type="Proteomes" id="UP000823388"/>
    </source>
</evidence>
<evidence type="ECO:0000256" key="4">
    <source>
        <dbReference type="SAM" id="MobiDB-lite"/>
    </source>
</evidence>